<dbReference type="EMBL" id="FOSJ01000054">
    <property type="protein sequence ID" value="SFK58938.1"/>
    <property type="molecule type" value="Genomic_DNA"/>
</dbReference>
<protein>
    <submittedName>
        <fullName evidence="6">2-dehydro-3-deoxyphosphogluconate aldolase / (4S)-4-hydroxy-2-oxoglutarate aldolase</fullName>
    </submittedName>
</protein>
<dbReference type="Pfam" id="PF01081">
    <property type="entry name" value="Aldolase"/>
    <property type="match status" value="1"/>
</dbReference>
<dbReference type="InterPro" id="IPR000887">
    <property type="entry name" value="Aldlse_KDPG_KHG"/>
</dbReference>
<dbReference type="GO" id="GO:0016829">
    <property type="term" value="F:lyase activity"/>
    <property type="evidence" value="ECO:0007669"/>
    <property type="project" value="UniProtKB-KW"/>
</dbReference>
<comment type="pathway">
    <text evidence="1">Carbohydrate acid metabolism.</text>
</comment>
<sequence>MKKLEVTKRLYDIGALAIVRTQSIERATEIATGCINGGVPAMELSYTLNNAGDIINQLQERFGETLCIGAGTVLDSETARHAIMSGAEFIIAPNFNKDVAKMCNRYQIPYAPGCTTFTEAIEALSYGAAFIKAFPISDFYGSKLSQVFKTPFPDMPILASGGINLENLSIWIELGTDICGFGSLLTKGTTEEITQNAKKIRNIIDEKRSECEILEIE</sequence>
<name>A0A1I4AQY2_9LACT</name>
<proteinExistence type="inferred from homology"/>
<dbReference type="Proteomes" id="UP000199589">
    <property type="component" value="Unassembled WGS sequence"/>
</dbReference>
<dbReference type="AlphaFoldDB" id="A0A1I4AQY2"/>
<gene>
    <name evidence="6" type="ORF">SAMN04488569_10545</name>
</gene>
<evidence type="ECO:0000313" key="6">
    <source>
        <dbReference type="EMBL" id="SFK58938.1"/>
    </source>
</evidence>
<reference evidence="7" key="1">
    <citation type="submission" date="2016-10" db="EMBL/GenBank/DDBJ databases">
        <authorList>
            <person name="Varghese N."/>
            <person name="Submissions S."/>
        </authorList>
    </citation>
    <scope>NUCLEOTIDE SEQUENCE [LARGE SCALE GENOMIC DNA]</scope>
    <source>
        <strain evidence="7">DSM 16108</strain>
    </source>
</reference>
<evidence type="ECO:0000256" key="4">
    <source>
        <dbReference type="ARBA" id="ARBA00023239"/>
    </source>
</evidence>
<dbReference type="RefSeq" id="WP_091898440.1">
    <property type="nucleotide sequence ID" value="NZ_FOSJ01000054.1"/>
</dbReference>
<comment type="similarity">
    <text evidence="2">Belongs to the KHG/KDPG aldolase family.</text>
</comment>
<evidence type="ECO:0000313" key="7">
    <source>
        <dbReference type="Proteomes" id="UP000199589"/>
    </source>
</evidence>
<dbReference type="PANTHER" id="PTHR30246">
    <property type="entry name" value="2-KETO-3-DEOXY-6-PHOSPHOGLUCONATE ALDOLASE"/>
    <property type="match status" value="1"/>
</dbReference>
<dbReference type="SUPFAM" id="SSF51569">
    <property type="entry name" value="Aldolase"/>
    <property type="match status" value="1"/>
</dbReference>
<evidence type="ECO:0000256" key="1">
    <source>
        <dbReference type="ARBA" id="ARBA00004761"/>
    </source>
</evidence>
<keyword evidence="5" id="KW-0119">Carbohydrate metabolism</keyword>
<dbReference type="OrthoDB" id="9802667at2"/>
<evidence type="ECO:0000256" key="2">
    <source>
        <dbReference type="ARBA" id="ARBA00006906"/>
    </source>
</evidence>
<accession>A0A1I4AQY2</accession>
<evidence type="ECO:0000256" key="5">
    <source>
        <dbReference type="ARBA" id="ARBA00023277"/>
    </source>
</evidence>
<keyword evidence="4" id="KW-0456">Lyase</keyword>
<comment type="subunit">
    <text evidence="3">Homotrimer.</text>
</comment>
<dbReference type="PANTHER" id="PTHR30246:SF1">
    <property type="entry name" value="2-DEHYDRO-3-DEOXY-6-PHOSPHOGALACTONATE ALDOLASE-RELATED"/>
    <property type="match status" value="1"/>
</dbReference>
<keyword evidence="7" id="KW-1185">Reference proteome</keyword>
<organism evidence="6 7">
    <name type="scientific">Marinilactibacillus piezotolerans</name>
    <dbReference type="NCBI Taxonomy" id="258723"/>
    <lineage>
        <taxon>Bacteria</taxon>
        <taxon>Bacillati</taxon>
        <taxon>Bacillota</taxon>
        <taxon>Bacilli</taxon>
        <taxon>Lactobacillales</taxon>
        <taxon>Carnobacteriaceae</taxon>
        <taxon>Marinilactibacillus</taxon>
    </lineage>
</organism>
<dbReference type="CDD" id="cd00452">
    <property type="entry name" value="KDPG_aldolase"/>
    <property type="match status" value="1"/>
</dbReference>
<dbReference type="Gene3D" id="3.20.20.70">
    <property type="entry name" value="Aldolase class I"/>
    <property type="match status" value="1"/>
</dbReference>
<evidence type="ECO:0000256" key="3">
    <source>
        <dbReference type="ARBA" id="ARBA00011233"/>
    </source>
</evidence>
<dbReference type="InterPro" id="IPR013785">
    <property type="entry name" value="Aldolase_TIM"/>
</dbReference>